<protein>
    <recommendedName>
        <fullName evidence="1">Phage neck terminator protein gp12-like domain-containing protein</fullName>
    </recommendedName>
</protein>
<dbReference type="AlphaFoldDB" id="A0A447JI06"/>
<sequence length="246" mass="27543">MNIQIIGKKKATFTPGGNIKDILFTPYNGRAPSFIISVTLDDGNGNSITIPADFRLDTGNVVKFPTGTLKDSDTQASPLILSGAPYLAMVRARQALIELAGDNPVYAQQKLPEPEEPFTAIHLLSSTRESQPFAKTWDGDYRVYHYNCSAQIIVIRSSDDAQAFLENFLYEVDSTEGEFWQFDNNCVIDRSGDFENSSPLIDNLVYQQMAQVTLTLQFVFQHYKKERWIDSATVKANEVTFHIKGA</sequence>
<accession>A0A447JI06</accession>
<dbReference type="EMBL" id="LR133909">
    <property type="protein sequence ID" value="VDY42091.1"/>
    <property type="molecule type" value="Genomic_DNA"/>
</dbReference>
<evidence type="ECO:0000259" key="1">
    <source>
        <dbReference type="Pfam" id="PF23961"/>
    </source>
</evidence>
<dbReference type="InterPro" id="IPR057087">
    <property type="entry name" value="Gp12-like"/>
</dbReference>
<proteinExistence type="predicted"/>
<evidence type="ECO:0000313" key="2">
    <source>
        <dbReference type="EMBL" id="VDY42091.1"/>
    </source>
</evidence>
<dbReference type="Proteomes" id="UP000281393">
    <property type="component" value="Chromosome"/>
</dbReference>
<dbReference type="Pfam" id="PF23961">
    <property type="entry name" value="Phage_tail_terminator_9"/>
    <property type="match status" value="1"/>
</dbReference>
<gene>
    <name evidence="2" type="ORF">NCTC7102_03066</name>
</gene>
<feature type="domain" description="Phage neck terminator protein gp12-like" evidence="1">
    <location>
        <begin position="105"/>
        <end position="234"/>
    </location>
</feature>
<reference evidence="2 3" key="1">
    <citation type="submission" date="2018-12" db="EMBL/GenBank/DDBJ databases">
        <authorList>
            <consortium name="Pathogen Informatics"/>
        </authorList>
    </citation>
    <scope>NUCLEOTIDE SEQUENCE [LARGE SCALE GENOMIC DNA]</scope>
    <source>
        <strain evidence="2 3">NCTC7102</strain>
    </source>
</reference>
<name>A0A447JI06_SALET</name>
<organism evidence="2 3">
    <name type="scientific">Salmonella enterica subsp. enterica serovar Daytona</name>
    <dbReference type="NCBI Taxonomy" id="1962639"/>
    <lineage>
        <taxon>Bacteria</taxon>
        <taxon>Pseudomonadati</taxon>
        <taxon>Pseudomonadota</taxon>
        <taxon>Gammaproteobacteria</taxon>
        <taxon>Enterobacterales</taxon>
        <taxon>Enterobacteriaceae</taxon>
        <taxon>Salmonella</taxon>
    </lineage>
</organism>
<evidence type="ECO:0000313" key="3">
    <source>
        <dbReference type="Proteomes" id="UP000281393"/>
    </source>
</evidence>